<dbReference type="EMBL" id="VSSQ01000109">
    <property type="protein sequence ID" value="MPL77685.1"/>
    <property type="molecule type" value="Genomic_DNA"/>
</dbReference>
<reference evidence="2" key="1">
    <citation type="submission" date="2019-08" db="EMBL/GenBank/DDBJ databases">
        <authorList>
            <person name="Kucharzyk K."/>
            <person name="Murdoch R.W."/>
            <person name="Higgins S."/>
            <person name="Loffler F."/>
        </authorList>
    </citation>
    <scope>NUCLEOTIDE SEQUENCE</scope>
</reference>
<gene>
    <name evidence="2" type="primary">cpdA_21</name>
    <name evidence="2" type="ORF">SDC9_23542</name>
</gene>
<sequence length="531" mass="57499">MSRILAATLILFTMLLVISSGCVSQTGPLNTTELTVVPVDPGTNLTITPENLSIYHYNGYGQWTDGAGVGITVRDDIAGKMTPSEPGVKLLSFAVITDTHVTDEESPLQVIALGYLSPFPSAYSPVSMYSTQVLNAAVRTINEMNRASKLDMVLSLGDAVNNGQYNELRWFIDVLDGTTIQPVSGGAAGKENIDYQKEFSAAGLDIPWYQTIGNHDQFFTGVFTVDENASRILRGDTVANMRLDVTVTGDPSLTGYYMGVYNGSDPNGAIIGIGNASGFASAPKVVADQNRHALAENGSRIGFMQEFLNSTSLPFGHGFTEEMIEADFASYSFDPVEGVRIIMLDDTTADGSTIGDIWAHGRGSLDAERFAWLKAELQKGQDDGVLMIIGAHIPIATMAEGSPSGWSLKSEVSETELITELQKYPNLLMWVAGHNHRNTIMPVGSPDPAHPEYGFWVVETASLRDFPQQLRTFEIIRYSDELVGIKTVCVDVDVQGDALAEKSRSYSIAAAQMVNKTNVAIENAELLVRVK</sequence>
<evidence type="ECO:0000313" key="2">
    <source>
        <dbReference type="EMBL" id="MPL77685.1"/>
    </source>
</evidence>
<feature type="domain" description="Calcineurin-like phosphoesterase" evidence="1">
    <location>
        <begin position="92"/>
        <end position="223"/>
    </location>
</feature>
<dbReference type="PANTHER" id="PTHR43143:SF1">
    <property type="entry name" value="SERINE_THREONINE-PROTEIN PHOSPHATASE CPPED1"/>
    <property type="match status" value="1"/>
</dbReference>
<organism evidence="2">
    <name type="scientific">bioreactor metagenome</name>
    <dbReference type="NCBI Taxonomy" id="1076179"/>
    <lineage>
        <taxon>unclassified sequences</taxon>
        <taxon>metagenomes</taxon>
        <taxon>ecological metagenomes</taxon>
    </lineage>
</organism>
<dbReference type="InterPro" id="IPR022507">
    <property type="entry name" value="Metallophosphoesterase_RPA4764"/>
</dbReference>
<dbReference type="EC" id="3.1.4.53" evidence="2"/>
<dbReference type="InterPro" id="IPR029052">
    <property type="entry name" value="Metallo-depent_PP-like"/>
</dbReference>
<dbReference type="Pfam" id="PF00149">
    <property type="entry name" value="Metallophos"/>
    <property type="match status" value="1"/>
</dbReference>
<dbReference type="PROSITE" id="PS51257">
    <property type="entry name" value="PROKAR_LIPOPROTEIN"/>
    <property type="match status" value="1"/>
</dbReference>
<dbReference type="NCBIfam" id="TIGR03768">
    <property type="entry name" value="RPA4764"/>
    <property type="match status" value="1"/>
</dbReference>
<dbReference type="PANTHER" id="PTHR43143">
    <property type="entry name" value="METALLOPHOSPHOESTERASE, CALCINEURIN SUPERFAMILY"/>
    <property type="match status" value="1"/>
</dbReference>
<keyword evidence="2" id="KW-0378">Hydrolase</keyword>
<proteinExistence type="predicted"/>
<dbReference type="GO" id="GO:0004115">
    <property type="term" value="F:3',5'-cyclic-AMP phosphodiesterase activity"/>
    <property type="evidence" value="ECO:0007669"/>
    <property type="project" value="UniProtKB-EC"/>
</dbReference>
<dbReference type="AlphaFoldDB" id="A0A644UFD6"/>
<dbReference type="SUPFAM" id="SSF56300">
    <property type="entry name" value="Metallo-dependent phosphatases"/>
    <property type="match status" value="1"/>
</dbReference>
<accession>A0A644UFD6</accession>
<dbReference type="Gene3D" id="3.60.21.10">
    <property type="match status" value="1"/>
</dbReference>
<name>A0A644UFD6_9ZZZZ</name>
<dbReference type="InterPro" id="IPR004843">
    <property type="entry name" value="Calcineurin-like_PHP"/>
</dbReference>
<dbReference type="InterPro" id="IPR051918">
    <property type="entry name" value="STPP_CPPED1"/>
</dbReference>
<comment type="caution">
    <text evidence="2">The sequence shown here is derived from an EMBL/GenBank/DDBJ whole genome shotgun (WGS) entry which is preliminary data.</text>
</comment>
<protein>
    <submittedName>
        <fullName evidence="2">3',5'-cyclic adenosine monophosphate phosphodiesterase CpdA</fullName>
        <ecNumber evidence="2">3.1.4.53</ecNumber>
    </submittedName>
</protein>
<evidence type="ECO:0000259" key="1">
    <source>
        <dbReference type="Pfam" id="PF00149"/>
    </source>
</evidence>